<evidence type="ECO:0000313" key="1">
    <source>
        <dbReference type="EMBL" id="KRH93616.1"/>
    </source>
</evidence>
<reference evidence="1 2" key="1">
    <citation type="submission" date="2015-07" db="EMBL/GenBank/DDBJ databases">
        <title>The genome of Pseudoloma neurophilia, a relevant intracellular parasite of the zebrafish.</title>
        <authorList>
            <person name="Ndikumana S."/>
            <person name="Pelin A."/>
            <person name="Sanders J."/>
            <person name="Corradi N."/>
        </authorList>
    </citation>
    <scope>NUCLEOTIDE SEQUENCE [LARGE SCALE GENOMIC DNA]</scope>
    <source>
        <strain evidence="1 2">MK1</strain>
    </source>
</reference>
<gene>
    <name evidence="1" type="ORF">M153_7160002071</name>
</gene>
<dbReference type="VEuPathDB" id="MicrosporidiaDB:M153_7160002071"/>
<keyword evidence="2" id="KW-1185">Reference proteome</keyword>
<dbReference type="EMBL" id="LGUB01000277">
    <property type="protein sequence ID" value="KRH93616.1"/>
    <property type="molecule type" value="Genomic_DNA"/>
</dbReference>
<comment type="caution">
    <text evidence="1">The sequence shown here is derived from an EMBL/GenBank/DDBJ whole genome shotgun (WGS) entry which is preliminary data.</text>
</comment>
<protein>
    <submittedName>
        <fullName evidence="1">Uncharacterized protein</fullName>
    </submittedName>
</protein>
<accession>A0A0R0M457</accession>
<name>A0A0R0M457_9MICR</name>
<evidence type="ECO:0000313" key="2">
    <source>
        <dbReference type="Proteomes" id="UP000051530"/>
    </source>
</evidence>
<sequence length="152" mass="17914">MPTIYFETFGTKIELNSNDLQDCYQQLDNFSGLENVNFLENDICMMVLPKKLEHGKIIFTDLPHYISNNIQHGKFNLFFSETAKTINKRAIHHKPRSFKIRNDGITKFNLYNWIYRSIVPPKTTGLKDSQLIIHQLKVTLYKLLQKTKKIKH</sequence>
<dbReference type="Proteomes" id="UP000051530">
    <property type="component" value="Unassembled WGS sequence"/>
</dbReference>
<organism evidence="1 2">
    <name type="scientific">Pseudoloma neurophilia</name>
    <dbReference type="NCBI Taxonomy" id="146866"/>
    <lineage>
        <taxon>Eukaryota</taxon>
        <taxon>Fungi</taxon>
        <taxon>Fungi incertae sedis</taxon>
        <taxon>Microsporidia</taxon>
        <taxon>Pseudoloma</taxon>
    </lineage>
</organism>
<proteinExistence type="predicted"/>
<dbReference type="AlphaFoldDB" id="A0A0R0M457"/>